<protein>
    <recommendedName>
        <fullName evidence="6">NAD(P)-binding protein</fullName>
    </recommendedName>
</protein>
<accession>A0ABR1J2P4</accession>
<proteinExistence type="inferred from homology"/>
<evidence type="ECO:0000256" key="3">
    <source>
        <dbReference type="RuleBase" id="RU000363"/>
    </source>
</evidence>
<dbReference type="Proteomes" id="UP001498398">
    <property type="component" value="Unassembled WGS sequence"/>
</dbReference>
<dbReference type="Gene3D" id="3.40.50.720">
    <property type="entry name" value="NAD(P)-binding Rossmann-like Domain"/>
    <property type="match status" value="1"/>
</dbReference>
<keyword evidence="2" id="KW-0560">Oxidoreductase</keyword>
<evidence type="ECO:0000256" key="2">
    <source>
        <dbReference type="ARBA" id="ARBA00023002"/>
    </source>
</evidence>
<evidence type="ECO:0000313" key="4">
    <source>
        <dbReference type="EMBL" id="KAK7444363.1"/>
    </source>
</evidence>
<comment type="caution">
    <text evidence="4">The sequence shown here is derived from an EMBL/GenBank/DDBJ whole genome shotgun (WGS) entry which is preliminary data.</text>
</comment>
<gene>
    <name evidence="4" type="ORF">VKT23_015381</name>
</gene>
<evidence type="ECO:0008006" key="6">
    <source>
        <dbReference type="Google" id="ProtNLM"/>
    </source>
</evidence>
<evidence type="ECO:0000313" key="5">
    <source>
        <dbReference type="Proteomes" id="UP001498398"/>
    </source>
</evidence>
<dbReference type="SUPFAM" id="SSF51735">
    <property type="entry name" value="NAD(P)-binding Rossmann-fold domains"/>
    <property type="match status" value="1"/>
</dbReference>
<evidence type="ECO:0000256" key="1">
    <source>
        <dbReference type="ARBA" id="ARBA00006484"/>
    </source>
</evidence>
<reference evidence="4 5" key="1">
    <citation type="submission" date="2024-01" db="EMBL/GenBank/DDBJ databases">
        <title>A draft genome for the cacao thread blight pathogen Marasmiellus scandens.</title>
        <authorList>
            <person name="Baruah I.K."/>
            <person name="Leung J."/>
            <person name="Bukari Y."/>
            <person name="Amoako-Attah I."/>
            <person name="Meinhardt L.W."/>
            <person name="Bailey B.A."/>
            <person name="Cohen S.P."/>
        </authorList>
    </citation>
    <scope>NUCLEOTIDE SEQUENCE [LARGE SCALE GENOMIC DNA]</scope>
    <source>
        <strain evidence="4 5">GH-19</strain>
    </source>
</reference>
<dbReference type="EMBL" id="JBANRG010000051">
    <property type="protein sequence ID" value="KAK7444363.1"/>
    <property type="molecule type" value="Genomic_DNA"/>
</dbReference>
<dbReference type="InterPro" id="IPR036291">
    <property type="entry name" value="NAD(P)-bd_dom_sf"/>
</dbReference>
<sequence length="286" mass="31547">MPRTVWFITGSSSGMGRAMTERVLSQGDIAVATLRKPEVLNELVAKYSQEKLLVLKLDISQPDEISAAFSKAIETYGRIDFVFSNAGYTMLGEIESTPHDMARKMFETNFWGSMNVARESVRVFREMNKPQGGHFIQITSIVGIVASAALGYYTASKHALEGALESMSKEFDPRWNIKLSIVEPGGFATRGAQPESLVQTPPHPAYDFPESHVKFMRGYIPGVMPPGDTEKAMKAIYDTFSKIDKAPLRLPLGKDAIKGVRATAKSLEEDAARFESLSDNLLMDGK</sequence>
<organism evidence="4 5">
    <name type="scientific">Marasmiellus scandens</name>
    <dbReference type="NCBI Taxonomy" id="2682957"/>
    <lineage>
        <taxon>Eukaryota</taxon>
        <taxon>Fungi</taxon>
        <taxon>Dikarya</taxon>
        <taxon>Basidiomycota</taxon>
        <taxon>Agaricomycotina</taxon>
        <taxon>Agaricomycetes</taxon>
        <taxon>Agaricomycetidae</taxon>
        <taxon>Agaricales</taxon>
        <taxon>Marasmiineae</taxon>
        <taxon>Omphalotaceae</taxon>
        <taxon>Marasmiellus</taxon>
    </lineage>
</organism>
<name>A0ABR1J2P4_9AGAR</name>
<dbReference type="InterPro" id="IPR051911">
    <property type="entry name" value="SDR_oxidoreductase"/>
</dbReference>
<dbReference type="PANTHER" id="PTHR43976">
    <property type="entry name" value="SHORT CHAIN DEHYDROGENASE"/>
    <property type="match status" value="1"/>
</dbReference>
<dbReference type="Pfam" id="PF00106">
    <property type="entry name" value="adh_short"/>
    <property type="match status" value="1"/>
</dbReference>
<keyword evidence="5" id="KW-1185">Reference proteome</keyword>
<dbReference type="PRINTS" id="PR00080">
    <property type="entry name" value="SDRFAMILY"/>
</dbReference>
<comment type="similarity">
    <text evidence="1 3">Belongs to the short-chain dehydrogenases/reductases (SDR) family.</text>
</comment>
<dbReference type="InterPro" id="IPR002347">
    <property type="entry name" value="SDR_fam"/>
</dbReference>
<dbReference type="PANTHER" id="PTHR43976:SF16">
    <property type="entry name" value="SHORT-CHAIN DEHYDROGENASE_REDUCTASE FAMILY PROTEIN"/>
    <property type="match status" value="1"/>
</dbReference>
<feature type="non-terminal residue" evidence="4">
    <location>
        <position position="286"/>
    </location>
</feature>
<dbReference type="PRINTS" id="PR00081">
    <property type="entry name" value="GDHRDH"/>
</dbReference>